<dbReference type="GO" id="GO:0080043">
    <property type="term" value="F:quercetin 3-O-glucosyltransferase activity"/>
    <property type="evidence" value="ECO:0007669"/>
    <property type="project" value="TreeGrafter"/>
</dbReference>
<dbReference type="SUPFAM" id="SSF53756">
    <property type="entry name" value="UDP-Glycosyltransferase/glycogen phosphorylase"/>
    <property type="match status" value="1"/>
</dbReference>
<dbReference type="EC" id="2.4.1.-" evidence="4"/>
<dbReference type="PROSITE" id="PS00375">
    <property type="entry name" value="UDPGT"/>
    <property type="match status" value="1"/>
</dbReference>
<gene>
    <name evidence="6" type="primary">LOC113741815</name>
</gene>
<dbReference type="OrthoDB" id="5835829at2759"/>
<dbReference type="Pfam" id="PF00201">
    <property type="entry name" value="UDPGT"/>
    <property type="match status" value="1"/>
</dbReference>
<reference evidence="6" key="2">
    <citation type="submission" date="2025-08" db="UniProtKB">
        <authorList>
            <consortium name="RefSeq"/>
        </authorList>
    </citation>
    <scope>IDENTIFICATION</scope>
    <source>
        <tissue evidence="6">Leaves</tissue>
    </source>
</reference>
<comment type="similarity">
    <text evidence="1 3">Belongs to the UDP-glycosyltransferase family.</text>
</comment>
<evidence type="ECO:0000313" key="5">
    <source>
        <dbReference type="Proteomes" id="UP001652660"/>
    </source>
</evidence>
<dbReference type="AlphaFoldDB" id="A0A6P6XDG7"/>
<organism evidence="5 6">
    <name type="scientific">Coffea arabica</name>
    <name type="common">Arabian coffee</name>
    <dbReference type="NCBI Taxonomy" id="13443"/>
    <lineage>
        <taxon>Eukaryota</taxon>
        <taxon>Viridiplantae</taxon>
        <taxon>Streptophyta</taxon>
        <taxon>Embryophyta</taxon>
        <taxon>Tracheophyta</taxon>
        <taxon>Spermatophyta</taxon>
        <taxon>Magnoliopsida</taxon>
        <taxon>eudicotyledons</taxon>
        <taxon>Gunneridae</taxon>
        <taxon>Pentapetalae</taxon>
        <taxon>asterids</taxon>
        <taxon>lamiids</taxon>
        <taxon>Gentianales</taxon>
        <taxon>Rubiaceae</taxon>
        <taxon>Ixoroideae</taxon>
        <taxon>Gardenieae complex</taxon>
        <taxon>Bertiereae - Coffeeae clade</taxon>
        <taxon>Coffeeae</taxon>
        <taxon>Coffea</taxon>
    </lineage>
</organism>
<dbReference type="InterPro" id="IPR035595">
    <property type="entry name" value="UDP_glycos_trans_CS"/>
</dbReference>
<name>A0A6P6XDG7_COFAR</name>
<dbReference type="Proteomes" id="UP001652660">
    <property type="component" value="Chromosome 4e"/>
</dbReference>
<keyword evidence="5" id="KW-1185">Reference proteome</keyword>
<dbReference type="GO" id="GO:0080044">
    <property type="term" value="F:quercetin 7-O-glucosyltransferase activity"/>
    <property type="evidence" value="ECO:0007669"/>
    <property type="project" value="TreeGrafter"/>
</dbReference>
<keyword evidence="3" id="KW-0328">Glycosyltransferase</keyword>
<evidence type="ECO:0000256" key="3">
    <source>
        <dbReference type="RuleBase" id="RU003718"/>
    </source>
</evidence>
<keyword evidence="2 3" id="KW-0808">Transferase</keyword>
<evidence type="ECO:0000256" key="4">
    <source>
        <dbReference type="RuleBase" id="RU362057"/>
    </source>
</evidence>
<dbReference type="FunFam" id="3.40.50.2000:FF:000019">
    <property type="entry name" value="Glycosyltransferase"/>
    <property type="match status" value="1"/>
</dbReference>
<dbReference type="Gene3D" id="3.40.50.2000">
    <property type="entry name" value="Glycogen Phosphorylase B"/>
    <property type="match status" value="2"/>
</dbReference>
<protein>
    <recommendedName>
        <fullName evidence="4">Glycosyltransferase</fullName>
        <ecNumber evidence="4">2.4.1.-</ecNumber>
    </recommendedName>
</protein>
<evidence type="ECO:0000256" key="1">
    <source>
        <dbReference type="ARBA" id="ARBA00009995"/>
    </source>
</evidence>
<dbReference type="InterPro" id="IPR002213">
    <property type="entry name" value="UDP_glucos_trans"/>
</dbReference>
<dbReference type="PANTHER" id="PTHR11926">
    <property type="entry name" value="GLUCOSYL/GLUCURONOSYL TRANSFERASES"/>
    <property type="match status" value="1"/>
</dbReference>
<dbReference type="CDD" id="cd03784">
    <property type="entry name" value="GT1_Gtf-like"/>
    <property type="match status" value="1"/>
</dbReference>
<reference evidence="5" key="1">
    <citation type="journal article" date="2025" name="Foods">
        <title>Unveiling the Microbial Signatures of Arabica Coffee Cherries: Insights into Ripeness Specific Diversity, Functional Traits, and Implications for Quality and Safety.</title>
        <authorList>
            <consortium name="RefSeq"/>
            <person name="Tenea G.N."/>
            <person name="Cifuentes V."/>
            <person name="Reyes P."/>
            <person name="Cevallos-Vallejos M."/>
        </authorList>
    </citation>
    <scope>NUCLEOTIDE SEQUENCE [LARGE SCALE GENOMIC DNA]</scope>
</reference>
<dbReference type="PANTHER" id="PTHR11926:SF1526">
    <property type="entry name" value="GLYCOSYLTRANSFERASE"/>
    <property type="match status" value="1"/>
</dbReference>
<dbReference type="GeneID" id="113741815"/>
<evidence type="ECO:0000313" key="6">
    <source>
        <dbReference type="RefSeq" id="XP_027125259.1"/>
    </source>
</evidence>
<accession>A0A6P6XDG7</accession>
<evidence type="ECO:0000256" key="2">
    <source>
        <dbReference type="ARBA" id="ARBA00022679"/>
    </source>
</evidence>
<proteinExistence type="inferred from homology"/>
<dbReference type="RefSeq" id="XP_027125259.1">
    <property type="nucleotide sequence ID" value="XM_027269458.2"/>
</dbReference>
<sequence>MENSRGHVVVLTYSAQGHINPLLQFAKCLASKGLKATFATTPYTAKFITAKGVQVMPISDGFDDGGFRDAPNVADYLESFKTVGSRTLTELILKLNQTSDSPVNCLVYDSLLLWAVDVAKKLDIFSVVLLTNSASVCSLYWQIHRGFLPFPVEKDKVPLTIPGLPPLGLDELPSFLAFPSHNSAYLESIMRIFARLDENDWVFANSFEDLENELAKVLTGLWPVQMVGPMVPSAYVEGPIAGDSDYGGSLWKPSDHYLKWLEEKAPKSVVFVSFGSMADVEIKQIEEIACGLKGSSHHFLWVIKDSEQEKFLAEFLQSNDEMGFGKIVKWCNQLEVLAHKSVGCFMTHCGWNSTLEAVSLGVPMVALPQWSDQPTNAKFIESVWRVGVRAKRDDKMIVTREEIERCVREVMVGEKSDEIRINASKMREQAKRAVCNDGSSDIAINNFVEVLIKGKGTKLNQ</sequence>